<keyword evidence="3" id="KW-1185">Reference proteome</keyword>
<evidence type="ECO:0000313" key="2">
    <source>
        <dbReference type="EMBL" id="KQB35307.1"/>
    </source>
</evidence>
<dbReference type="NCBIfam" id="TIGR03159">
    <property type="entry name" value="cas_Csc1"/>
    <property type="match status" value="1"/>
</dbReference>
<dbReference type="RefSeq" id="WP_048101310.1">
    <property type="nucleotide sequence ID" value="NZ_LJCQ01000153.1"/>
</dbReference>
<evidence type="ECO:0000313" key="3">
    <source>
        <dbReference type="Proteomes" id="UP000050320"/>
    </source>
</evidence>
<comment type="caution">
    <text evidence="2">The sequence shown here is derived from an EMBL/GenBank/DDBJ whole genome shotgun (WGS) entry which is preliminary data.</text>
</comment>
<reference evidence="1 4" key="1">
    <citation type="submission" date="2015-09" db="EMBL/GenBank/DDBJ databases">
        <title>Draft genome sequence of Acidiplasma aeolicum DSM 18409.</title>
        <authorList>
            <person name="Hemp J."/>
        </authorList>
    </citation>
    <scope>NUCLEOTIDE SEQUENCE [LARGE SCALE GENOMIC DNA]</scope>
    <source>
        <strain evidence="1 4">V</strain>
    </source>
</reference>
<name>A0A0Q0RYI6_9ARCH</name>
<dbReference type="EMBL" id="LJCQ01000153">
    <property type="protein sequence ID" value="KPV46976.1"/>
    <property type="molecule type" value="Genomic_DNA"/>
</dbReference>
<proteinExistence type="predicted"/>
<dbReference type="Proteomes" id="UP000050320">
    <property type="component" value="Unassembled WGS sequence"/>
</dbReference>
<sequence>MTVISPIQYFYIAAAGGMRTSNFIGDIALKYAFLRQMGLFKFPELNKTRPTYRELLEFPFWLTTAISEKMALESGNETVFMKNMIRNTMQGADYNGSNVDPTFKTGSLMYKNFFFVQPIKPGNVFYSYLLYDSEYFKNLKIPEVVRVGNNRTGMLKIARTNVDIKAVINLYTVQNILGKHIEKKSDYVSHLVLQYYLMGYYTKDEVVRAYDD</sequence>
<dbReference type="Proteomes" id="UP000050515">
    <property type="component" value="Unassembled WGS sequence"/>
</dbReference>
<protein>
    <submittedName>
        <fullName evidence="2">Uncharacterized protein</fullName>
    </submittedName>
</protein>
<evidence type="ECO:0000313" key="4">
    <source>
        <dbReference type="Proteomes" id="UP000050515"/>
    </source>
</evidence>
<dbReference type="EMBL" id="LKBG01000145">
    <property type="protein sequence ID" value="KQB35307.1"/>
    <property type="molecule type" value="Genomic_DNA"/>
</dbReference>
<accession>A0A0Q0RYI6</accession>
<dbReference type="InterPro" id="IPR017576">
    <property type="entry name" value="CRISPR-assoc_prot_Csc1"/>
</dbReference>
<reference evidence="2 3" key="2">
    <citation type="submission" date="2015-09" db="EMBL/GenBank/DDBJ databases">
        <title>Heavy metals and arsenic resistance mechanisms in polyextremophilic archaea of the family Ferroplasmaceae.</title>
        <authorList>
            <person name="Bulaev A.G."/>
            <person name="Kanygina A.V."/>
        </authorList>
    </citation>
    <scope>NUCLEOTIDE SEQUENCE [LARGE SCALE GENOMIC DNA]</scope>
    <source>
        <strain evidence="2 3">VT</strain>
    </source>
</reference>
<dbReference type="GeneID" id="84221157"/>
<gene>
    <name evidence="2" type="ORF">AOG54_03150</name>
    <name evidence="1" type="ORF">SE19_03110</name>
</gene>
<dbReference type="AlphaFoldDB" id="A0A0Q0RYI6"/>
<dbReference type="OrthoDB" id="64042at2157"/>
<organism evidence="2 3">
    <name type="scientific">Acidiplasma aeolicum</name>
    <dbReference type="NCBI Taxonomy" id="507754"/>
    <lineage>
        <taxon>Archaea</taxon>
        <taxon>Methanobacteriati</taxon>
        <taxon>Thermoplasmatota</taxon>
        <taxon>Thermoplasmata</taxon>
        <taxon>Thermoplasmatales</taxon>
        <taxon>Ferroplasmaceae</taxon>
        <taxon>Acidiplasma</taxon>
    </lineage>
</organism>
<dbReference type="PATRIC" id="fig|507754.4.peg.373"/>
<evidence type="ECO:0000313" key="1">
    <source>
        <dbReference type="EMBL" id="KPV46976.1"/>
    </source>
</evidence>
<dbReference type="Pfam" id="PF26241">
    <property type="entry name" value="Cas_Csc1"/>
    <property type="match status" value="1"/>
</dbReference>